<organism evidence="2 4">
    <name type="scientific">Butyricimonas paravirosa</name>
    <dbReference type="NCBI Taxonomy" id="1472417"/>
    <lineage>
        <taxon>Bacteria</taxon>
        <taxon>Pseudomonadati</taxon>
        <taxon>Bacteroidota</taxon>
        <taxon>Bacteroidia</taxon>
        <taxon>Bacteroidales</taxon>
        <taxon>Odoribacteraceae</taxon>
        <taxon>Butyricimonas</taxon>
    </lineage>
</organism>
<keyword evidence="5" id="KW-1185">Reference proteome</keyword>
<dbReference type="AlphaFoldDB" id="A0A7X5YE23"/>
<proteinExistence type="predicted"/>
<dbReference type="GeneID" id="86893535"/>
<evidence type="ECO:0000313" key="2">
    <source>
        <dbReference type="EMBL" id="NJC19191.1"/>
    </source>
</evidence>
<name>A0A7X5YE23_9BACT</name>
<evidence type="ECO:0000313" key="4">
    <source>
        <dbReference type="Proteomes" id="UP000576368"/>
    </source>
</evidence>
<evidence type="ECO:0008006" key="6">
    <source>
        <dbReference type="Google" id="ProtNLM"/>
    </source>
</evidence>
<evidence type="ECO:0000256" key="1">
    <source>
        <dbReference type="SAM" id="SignalP"/>
    </source>
</evidence>
<protein>
    <recommendedName>
        <fullName evidence="6">Lipocalin-like domain-containing protein</fullName>
    </recommendedName>
</protein>
<accession>A0A7X5YE23</accession>
<evidence type="ECO:0000313" key="3">
    <source>
        <dbReference type="EMBL" id="WOF14310.1"/>
    </source>
</evidence>
<keyword evidence="1" id="KW-0732">Signal</keyword>
<dbReference type="PROSITE" id="PS51257">
    <property type="entry name" value="PROKAR_LIPOPROTEIN"/>
    <property type="match status" value="1"/>
</dbReference>
<feature type="signal peptide" evidence="1">
    <location>
        <begin position="1"/>
        <end position="23"/>
    </location>
</feature>
<sequence>MKRILFFCSVCLMITFVINTMVACRSCGDKRVDDISKVPGIYEGQAELQIPENLKKMVKPDSTGKSPIPDGPIPCKLEIKENKNKELTIELVDFKMPMKGMELTPSSCRVSQEGEAFVLEGEGKVSLGTKGSLSYEHEGKIEGTDIHLDGTVYIIPKLLGVKIVFDGAKS</sequence>
<dbReference type="EMBL" id="CP043839">
    <property type="protein sequence ID" value="WOF14310.1"/>
    <property type="molecule type" value="Genomic_DNA"/>
</dbReference>
<dbReference type="Proteomes" id="UP000576368">
    <property type="component" value="Unassembled WGS sequence"/>
</dbReference>
<dbReference type="EMBL" id="JAATLI010000010">
    <property type="protein sequence ID" value="NJC19191.1"/>
    <property type="molecule type" value="Genomic_DNA"/>
</dbReference>
<reference evidence="2 4" key="2">
    <citation type="submission" date="2020-03" db="EMBL/GenBank/DDBJ databases">
        <title>Genomic Encyclopedia of Type Strains, Phase IV (KMG-IV): sequencing the most valuable type-strain genomes for metagenomic binning, comparative biology and taxonomic classification.</title>
        <authorList>
            <person name="Goeker M."/>
        </authorList>
    </citation>
    <scope>NUCLEOTIDE SEQUENCE [LARGE SCALE GENOMIC DNA]</scope>
    <source>
        <strain evidence="2 4">DSM 105722</strain>
    </source>
</reference>
<reference evidence="3 5" key="1">
    <citation type="submission" date="2019-09" db="EMBL/GenBank/DDBJ databases">
        <title>Butyricimonas paravirosa DSM 105722 (=214-4 = JCM 18677 = CCUG 65563).</title>
        <authorList>
            <person name="Le Roy T."/>
            <person name="Cani P.D."/>
        </authorList>
    </citation>
    <scope>NUCLEOTIDE SEQUENCE [LARGE SCALE GENOMIC DNA]</scope>
    <source>
        <strain evidence="3 5">DSM 105722</strain>
    </source>
</reference>
<evidence type="ECO:0000313" key="5">
    <source>
        <dbReference type="Proteomes" id="UP001302374"/>
    </source>
</evidence>
<feature type="chain" id="PRO_5030848424" description="Lipocalin-like domain-containing protein" evidence="1">
    <location>
        <begin position="24"/>
        <end position="170"/>
    </location>
</feature>
<dbReference type="Proteomes" id="UP001302374">
    <property type="component" value="Chromosome"/>
</dbReference>
<dbReference type="RefSeq" id="WP_147344471.1">
    <property type="nucleotide sequence ID" value="NZ_BMPA01000010.1"/>
</dbReference>
<gene>
    <name evidence="3" type="ORF">F1644_19530</name>
    <name evidence="2" type="ORF">GGR15_002823</name>
</gene>